<evidence type="ECO:0000313" key="1">
    <source>
        <dbReference type="EMBL" id="PZQ46098.1"/>
    </source>
</evidence>
<comment type="caution">
    <text evidence="1">The sequence shown here is derived from an EMBL/GenBank/DDBJ whole genome shotgun (WGS) entry which is preliminary data.</text>
</comment>
<name>A0A2W5N0E9_RHOSU</name>
<protein>
    <recommendedName>
        <fullName evidence="3">Growth inhibitor PemK</fullName>
    </recommendedName>
</protein>
<evidence type="ECO:0000313" key="2">
    <source>
        <dbReference type="Proteomes" id="UP000249185"/>
    </source>
</evidence>
<proteinExistence type="predicted"/>
<organism evidence="1 2">
    <name type="scientific">Rhodovulum sulfidophilum</name>
    <name type="common">Rhodobacter sulfidophilus</name>
    <dbReference type="NCBI Taxonomy" id="35806"/>
    <lineage>
        <taxon>Bacteria</taxon>
        <taxon>Pseudomonadati</taxon>
        <taxon>Pseudomonadota</taxon>
        <taxon>Alphaproteobacteria</taxon>
        <taxon>Rhodobacterales</taxon>
        <taxon>Paracoccaceae</taxon>
        <taxon>Rhodovulum</taxon>
    </lineage>
</organism>
<sequence length="140" mass="15667">MTDGTSPAIGDVWRYPFLWSREASRGETEGRKAPPVAMALVTRNSAGDLEVLMVPITSQPPQDNPFAIPVPDTERRRAGLDAHVPLWIIVDEANIDLPEQSYYFEPGAKMGAFSARFTKAVQTLMIQAIKERRLSRTVRR</sequence>
<dbReference type="AlphaFoldDB" id="A0A2W5N0E9"/>
<gene>
    <name evidence="1" type="ORF">DI556_21320</name>
</gene>
<dbReference type="Proteomes" id="UP000249185">
    <property type="component" value="Unassembled WGS sequence"/>
</dbReference>
<accession>A0A2W5N0E9</accession>
<reference evidence="1 2" key="1">
    <citation type="submission" date="2017-08" db="EMBL/GenBank/DDBJ databases">
        <title>Infants hospitalized years apart are colonized by the same room-sourced microbial strains.</title>
        <authorList>
            <person name="Brooks B."/>
            <person name="Olm M.R."/>
            <person name="Firek B.A."/>
            <person name="Baker R."/>
            <person name="Thomas B.C."/>
            <person name="Morowitz M.J."/>
            <person name="Banfield J.F."/>
        </authorList>
    </citation>
    <scope>NUCLEOTIDE SEQUENCE [LARGE SCALE GENOMIC DNA]</scope>
    <source>
        <strain evidence="1">S2_005_002_R2_34</strain>
    </source>
</reference>
<evidence type="ECO:0008006" key="3">
    <source>
        <dbReference type="Google" id="ProtNLM"/>
    </source>
</evidence>
<dbReference type="EMBL" id="QFPW01000031">
    <property type="protein sequence ID" value="PZQ46098.1"/>
    <property type="molecule type" value="Genomic_DNA"/>
</dbReference>